<dbReference type="Gene3D" id="1.10.510.10">
    <property type="entry name" value="Transferase(Phosphotransferase) domain 1"/>
    <property type="match status" value="1"/>
</dbReference>
<dbReference type="STRING" id="79200.A0A161ZKT4"/>
<dbReference type="EMBL" id="LNRQ01000007">
    <property type="protein sequence ID" value="KZM87772.1"/>
    <property type="molecule type" value="Genomic_DNA"/>
</dbReference>
<evidence type="ECO:0008006" key="2">
    <source>
        <dbReference type="Google" id="ProtNLM"/>
    </source>
</evidence>
<dbReference type="OrthoDB" id="1933550at2759"/>
<evidence type="ECO:0000313" key="1">
    <source>
        <dbReference type="EMBL" id="KZM87772.1"/>
    </source>
</evidence>
<dbReference type="AlphaFoldDB" id="A0A161ZKT4"/>
<dbReference type="PANTHER" id="PTHR27006">
    <property type="entry name" value="PROMASTIGOTE SURFACE ANTIGEN PROTEIN PSA"/>
    <property type="match status" value="1"/>
</dbReference>
<proteinExistence type="predicted"/>
<accession>A0A161ZKT4</accession>
<comment type="caution">
    <text evidence="1">The sequence shown here is derived from an EMBL/GenBank/DDBJ whole genome shotgun (WGS) entry which is preliminary data.</text>
</comment>
<dbReference type="Gramene" id="KZM87772">
    <property type="protein sequence ID" value="KZM87772"/>
    <property type="gene ID" value="DCAR_024873"/>
</dbReference>
<gene>
    <name evidence="1" type="ORF">DCAR_024873</name>
</gene>
<name>A0A161ZKT4_DAUCS</name>
<protein>
    <recommendedName>
        <fullName evidence="2">S-locus receptor kinase C-terminal domain-containing protein</fullName>
    </recommendedName>
</protein>
<reference evidence="1" key="1">
    <citation type="journal article" date="2016" name="Nat. Genet.">
        <title>A high-quality carrot genome assembly provides new insights into carotenoid accumulation and asterid genome evolution.</title>
        <authorList>
            <person name="Iorizzo M."/>
            <person name="Ellison S."/>
            <person name="Senalik D."/>
            <person name="Zeng P."/>
            <person name="Satapoomin P."/>
            <person name="Huang J."/>
            <person name="Bowman M."/>
            <person name="Iovene M."/>
            <person name="Sanseverino W."/>
            <person name="Cavagnaro P."/>
            <person name="Yildiz M."/>
            <person name="Macko-Podgorni A."/>
            <person name="Moranska E."/>
            <person name="Grzebelus E."/>
            <person name="Grzebelus D."/>
            <person name="Ashrafi H."/>
            <person name="Zheng Z."/>
            <person name="Cheng S."/>
            <person name="Spooner D."/>
            <person name="Van Deynze A."/>
            <person name="Simon P."/>
        </authorList>
    </citation>
    <scope>NUCLEOTIDE SEQUENCE [LARGE SCALE GENOMIC DNA]</scope>
    <source>
        <tissue evidence="1">Leaf</tissue>
    </source>
</reference>
<sequence>MGRKNTSYYAENCVNLIGHVWGLWRESRAMEIVDREWLGESHEHDSQIFRCIRIGLLCVQESAAARPSMSEVVFMLCNEISLPPPDQAAFIFRASDKVLTNTSSSSVGVISVNNVTISTVEGR</sequence>
<organism evidence="1">
    <name type="scientific">Daucus carota subsp. sativus</name>
    <name type="common">Carrot</name>
    <dbReference type="NCBI Taxonomy" id="79200"/>
    <lineage>
        <taxon>Eukaryota</taxon>
        <taxon>Viridiplantae</taxon>
        <taxon>Streptophyta</taxon>
        <taxon>Embryophyta</taxon>
        <taxon>Tracheophyta</taxon>
        <taxon>Spermatophyta</taxon>
        <taxon>Magnoliopsida</taxon>
        <taxon>eudicotyledons</taxon>
        <taxon>Gunneridae</taxon>
        <taxon>Pentapetalae</taxon>
        <taxon>asterids</taxon>
        <taxon>campanulids</taxon>
        <taxon>Apiales</taxon>
        <taxon>Apiaceae</taxon>
        <taxon>Apioideae</taxon>
        <taxon>Scandiceae</taxon>
        <taxon>Daucinae</taxon>
        <taxon>Daucus</taxon>
        <taxon>Daucus sect. Daucus</taxon>
    </lineage>
</organism>
<dbReference type="PANTHER" id="PTHR27006:SF606">
    <property type="entry name" value="INTERLEUKIN-1 RECEPTOR-ASSOCIATED KINASE 4"/>
    <property type="match status" value="1"/>
</dbReference>